<keyword evidence="19" id="KW-1185">Reference proteome</keyword>
<dbReference type="PROSITE" id="PS51217">
    <property type="entry name" value="UVRD_HELICASE_CTER"/>
    <property type="match status" value="1"/>
</dbReference>
<dbReference type="GO" id="GO:0005829">
    <property type="term" value="C:cytosol"/>
    <property type="evidence" value="ECO:0007669"/>
    <property type="project" value="TreeGrafter"/>
</dbReference>
<evidence type="ECO:0000256" key="10">
    <source>
        <dbReference type="ARBA" id="ARBA00023235"/>
    </source>
</evidence>
<feature type="binding site" evidence="15">
    <location>
        <begin position="45"/>
        <end position="52"/>
    </location>
    <ligand>
        <name>ATP</name>
        <dbReference type="ChEBI" id="CHEBI:30616"/>
    </ligand>
</feature>
<reference evidence="18 19" key="1">
    <citation type="journal article" date="2018" name="Environ. Microbiol.">
        <title>Genomes of ubiquitous marine and hypersaline Hydrogenovibrio, Thiomicrorhabdus and Thiomicrospira spp. encode a diversity of mechanisms to sustain chemolithoautotrophy in heterogeneous environments.</title>
        <authorList>
            <person name="Scott K.M."/>
            <person name="Williams J."/>
            <person name="Porter C.M.B."/>
            <person name="Russel S."/>
            <person name="Harmer T.L."/>
            <person name="Paul J.H."/>
            <person name="Antonen K.M."/>
            <person name="Bridges M.K."/>
            <person name="Camper G.J."/>
            <person name="Campla C.K."/>
            <person name="Casella L.G."/>
            <person name="Chase E."/>
            <person name="Conrad J.W."/>
            <person name="Cruz M.C."/>
            <person name="Dunlap D.S."/>
            <person name="Duran L."/>
            <person name="Fahsbender E.M."/>
            <person name="Goldsmith D.B."/>
            <person name="Keeley R.F."/>
            <person name="Kondoff M.R."/>
            <person name="Kussy B.I."/>
            <person name="Lane M.K."/>
            <person name="Lawler S."/>
            <person name="Leigh B.A."/>
            <person name="Lewis C."/>
            <person name="Lostal L.M."/>
            <person name="Marking D."/>
            <person name="Mancera P.A."/>
            <person name="McClenthan E.C."/>
            <person name="McIntyre E.A."/>
            <person name="Mine J.A."/>
            <person name="Modi S."/>
            <person name="Moore B.D."/>
            <person name="Morgan W.A."/>
            <person name="Nelson K.M."/>
            <person name="Nguyen K.N."/>
            <person name="Ogburn N."/>
            <person name="Parrino D.G."/>
            <person name="Pedapudi A.D."/>
            <person name="Pelham R.P."/>
            <person name="Preece A.M."/>
            <person name="Rampersad E.A."/>
            <person name="Richardson J.C."/>
            <person name="Rodgers C.M."/>
            <person name="Schaffer B.L."/>
            <person name="Sheridan N.E."/>
            <person name="Solone M.R."/>
            <person name="Staley Z.R."/>
            <person name="Tabuchi M."/>
            <person name="Waide R.J."/>
            <person name="Wanjugi P.W."/>
            <person name="Young S."/>
            <person name="Clum A."/>
            <person name="Daum C."/>
            <person name="Huntemann M."/>
            <person name="Ivanova N."/>
            <person name="Kyrpides N."/>
            <person name="Mikhailova N."/>
            <person name="Palaniappan K."/>
            <person name="Pillay M."/>
            <person name="Reddy T.B.K."/>
            <person name="Shapiro N."/>
            <person name="Stamatis D."/>
            <person name="Varghese N."/>
            <person name="Woyke T."/>
            <person name="Boden R."/>
            <person name="Freyermuth S.K."/>
            <person name="Kerfeld C.A."/>
        </authorList>
    </citation>
    <scope>NUCLEOTIDE SEQUENCE [LARGE SCALE GENOMIC DNA]</scope>
    <source>
        <strain evidence="18 19">JR-2</strain>
    </source>
</reference>
<dbReference type="SUPFAM" id="SSF52980">
    <property type="entry name" value="Restriction endonuclease-like"/>
    <property type="match status" value="1"/>
</dbReference>
<dbReference type="InterPro" id="IPR011335">
    <property type="entry name" value="Restrct_endonuc-II-like"/>
</dbReference>
<dbReference type="InterPro" id="IPR014016">
    <property type="entry name" value="UvrD-like_ATP-bd"/>
</dbReference>
<dbReference type="GO" id="GO:0043138">
    <property type="term" value="F:3'-5' DNA helicase activity"/>
    <property type="evidence" value="ECO:0007669"/>
    <property type="project" value="UniProtKB-EC"/>
</dbReference>
<gene>
    <name evidence="18" type="ORF">EPV75_09030</name>
</gene>
<dbReference type="SUPFAM" id="SSF52540">
    <property type="entry name" value="P-loop containing nucleoside triphosphate hydrolases"/>
    <property type="match status" value="1"/>
</dbReference>
<dbReference type="GO" id="GO:0003677">
    <property type="term" value="F:DNA binding"/>
    <property type="evidence" value="ECO:0007669"/>
    <property type="project" value="UniProtKB-KW"/>
</dbReference>
<dbReference type="Pfam" id="PF13361">
    <property type="entry name" value="UvrD_C"/>
    <property type="match status" value="1"/>
</dbReference>
<dbReference type="PANTHER" id="PTHR11070">
    <property type="entry name" value="UVRD / RECB / PCRA DNA HELICASE FAMILY MEMBER"/>
    <property type="match status" value="1"/>
</dbReference>
<evidence type="ECO:0000256" key="9">
    <source>
        <dbReference type="ARBA" id="ARBA00023204"/>
    </source>
</evidence>
<keyword evidence="10" id="KW-0413">Isomerase</keyword>
<accession>A0A410H4E3</accession>
<keyword evidence="9" id="KW-0234">DNA repair</keyword>
<keyword evidence="8" id="KW-0238">DNA-binding</keyword>
<keyword evidence="2 15" id="KW-0547">Nucleotide-binding</keyword>
<dbReference type="Gene3D" id="3.90.320.10">
    <property type="match status" value="1"/>
</dbReference>
<dbReference type="EC" id="5.6.2.4" evidence="12"/>
<evidence type="ECO:0000256" key="5">
    <source>
        <dbReference type="ARBA" id="ARBA00022806"/>
    </source>
</evidence>
<dbReference type="InterPro" id="IPR014017">
    <property type="entry name" value="DNA_helicase_UvrD-like_C"/>
</dbReference>
<dbReference type="InterPro" id="IPR027417">
    <property type="entry name" value="P-loop_NTPase"/>
</dbReference>
<feature type="domain" description="UvrD-like helicase C-terminal" evidence="17">
    <location>
        <begin position="521"/>
        <end position="805"/>
    </location>
</feature>
<evidence type="ECO:0000256" key="14">
    <source>
        <dbReference type="ARBA" id="ARBA00048988"/>
    </source>
</evidence>
<dbReference type="AlphaFoldDB" id="A0A410H4E3"/>
<evidence type="ECO:0000256" key="4">
    <source>
        <dbReference type="ARBA" id="ARBA00022801"/>
    </source>
</evidence>
<evidence type="ECO:0000256" key="12">
    <source>
        <dbReference type="ARBA" id="ARBA00034808"/>
    </source>
</evidence>
<evidence type="ECO:0000259" key="16">
    <source>
        <dbReference type="PROSITE" id="PS51198"/>
    </source>
</evidence>
<dbReference type="KEGG" id="htr:EPV75_09030"/>
<comment type="catalytic activity">
    <reaction evidence="11">
        <text>Couples ATP hydrolysis with the unwinding of duplex DNA by translocating in the 3'-5' direction.</text>
        <dbReference type="EC" id="5.6.2.4"/>
    </reaction>
</comment>
<evidence type="ECO:0000313" key="19">
    <source>
        <dbReference type="Proteomes" id="UP000285478"/>
    </source>
</evidence>
<feature type="domain" description="UvrD-like helicase ATP-binding" evidence="16">
    <location>
        <begin position="24"/>
        <end position="509"/>
    </location>
</feature>
<evidence type="ECO:0000256" key="15">
    <source>
        <dbReference type="PROSITE-ProRule" id="PRU00560"/>
    </source>
</evidence>
<dbReference type="InterPro" id="IPR000212">
    <property type="entry name" value="DNA_helicase_UvrD/REP"/>
</dbReference>
<protein>
    <recommendedName>
        <fullName evidence="12">DNA 3'-5' helicase</fullName>
        <ecNumber evidence="12">5.6.2.4</ecNumber>
    </recommendedName>
    <alternativeName>
        <fullName evidence="13">DNA 3'-5' helicase II</fullName>
    </alternativeName>
</protein>
<dbReference type="Pfam" id="PF00580">
    <property type="entry name" value="UvrD-helicase"/>
    <property type="match status" value="1"/>
</dbReference>
<dbReference type="Proteomes" id="UP000285478">
    <property type="component" value="Chromosome"/>
</dbReference>
<dbReference type="RefSeq" id="WP_128385164.1">
    <property type="nucleotide sequence ID" value="NZ_CP035033.1"/>
</dbReference>
<evidence type="ECO:0000256" key="2">
    <source>
        <dbReference type="ARBA" id="ARBA00022741"/>
    </source>
</evidence>
<organism evidence="18 19">
    <name type="scientific">Hydrogenovibrio thermophilus</name>
    <dbReference type="NCBI Taxonomy" id="265883"/>
    <lineage>
        <taxon>Bacteria</taxon>
        <taxon>Pseudomonadati</taxon>
        <taxon>Pseudomonadota</taxon>
        <taxon>Gammaproteobacteria</taxon>
        <taxon>Thiotrichales</taxon>
        <taxon>Piscirickettsiaceae</taxon>
        <taxon>Hydrogenovibrio</taxon>
    </lineage>
</organism>
<proteinExistence type="predicted"/>
<dbReference type="PROSITE" id="PS51198">
    <property type="entry name" value="UVRD_HELICASE_ATP_BIND"/>
    <property type="match status" value="1"/>
</dbReference>
<evidence type="ECO:0000256" key="1">
    <source>
        <dbReference type="ARBA" id="ARBA00022722"/>
    </source>
</evidence>
<dbReference type="Gene3D" id="3.40.50.300">
    <property type="entry name" value="P-loop containing nucleotide triphosphate hydrolases"/>
    <property type="match status" value="4"/>
</dbReference>
<keyword evidence="5 15" id="KW-0347">Helicase</keyword>
<dbReference type="InterPro" id="IPR038726">
    <property type="entry name" value="PDDEXK_AddAB-type"/>
</dbReference>
<dbReference type="InterPro" id="IPR011604">
    <property type="entry name" value="PDDEXK-like_dom_sf"/>
</dbReference>
<evidence type="ECO:0000259" key="17">
    <source>
        <dbReference type="PROSITE" id="PS51217"/>
    </source>
</evidence>
<dbReference type="EMBL" id="CP035033">
    <property type="protein sequence ID" value="QAB15802.1"/>
    <property type="molecule type" value="Genomic_DNA"/>
</dbReference>
<keyword evidence="3" id="KW-0227">DNA damage</keyword>
<dbReference type="Pfam" id="PF12705">
    <property type="entry name" value="PDDEXK_1"/>
    <property type="match status" value="1"/>
</dbReference>
<dbReference type="GO" id="GO:0005524">
    <property type="term" value="F:ATP binding"/>
    <property type="evidence" value="ECO:0007669"/>
    <property type="project" value="UniProtKB-UniRule"/>
</dbReference>
<evidence type="ECO:0000313" key="18">
    <source>
        <dbReference type="EMBL" id="QAB15802.1"/>
    </source>
</evidence>
<evidence type="ECO:0000256" key="13">
    <source>
        <dbReference type="ARBA" id="ARBA00034923"/>
    </source>
</evidence>
<evidence type="ECO:0000256" key="8">
    <source>
        <dbReference type="ARBA" id="ARBA00023125"/>
    </source>
</evidence>
<keyword evidence="4 15" id="KW-0378">Hydrolase</keyword>
<evidence type="ECO:0000256" key="7">
    <source>
        <dbReference type="ARBA" id="ARBA00022840"/>
    </source>
</evidence>
<dbReference type="PANTHER" id="PTHR11070:SF2">
    <property type="entry name" value="ATP-DEPENDENT DNA HELICASE SRS2"/>
    <property type="match status" value="1"/>
</dbReference>
<keyword evidence="7 15" id="KW-0067">ATP-binding</keyword>
<keyword evidence="6" id="KW-0269">Exonuclease</keyword>
<sequence>MNALSSASLNTPINPLAQVQLDTALPDGEARYQAIHPQGSFIVQAPAGSGKTALLTQRFLALLSQVEAPEQIVAMTFTKKAAAEMRERIFEALADGQKPLPETASLYDHNTWQLAQAALRNAAQRGWQLLDNPNRLRIRTIDSMNGYLVQQMPLLSRLGTQPQMAASPETLYLHAARQALKDSQTSEAVASLLRLVNGSFRTAENLLVGMLAKRDQWMGALLQYGSEDEAAERAELENALALLVAQEQQQAVQRLSSGLGKLQALCDYAEFAAGNEQPQLQRLAGVVLSSETDLSVWRTLGDWILTKSDPACRKTVNKAQGFPAGKGENKANKDGFLDALSDFVLADLRGDMALALHELRQLPDGRYNDDQWQSLRHLIALLRRAVAHLKLAFQQQGEADFIEVAQAASQALGTELEPTDLAERLDYTLKHLLIDEFQDTSVAQYELVKKLVAGWTAEDNHSLFIVGDPMQSIYRFREAEVGNFLQAWQGRLGQVALTPLSLTVNFRSTQGVVDWVNQTFAEVFPKHSVIEQGAVCYSPATAFSDSAEPAVRAEWALERSAGEEADAAVDIIQTTLPDLKPGAAIGVLGRSRSHLMPIAVRLKQAGIRFRALELEGLKERQEIQDCEALTRALLHLGDRPAWIALLRSPLVGLSLADLYALLGENGDYYQTPVWQSLQAAVSDENNHTLKGIKAWSKLSKPGQARLAQAWPVLDKALKSMGSFRLEQVVRQAWLELDGAQTVESELALQNVEAFWMMLNALQTQNDAQALTAAGLADTLEKLFALPDASPESGRVELMTMHKSKGLEFDTVILPGLGRKPRSDDNTLLSWLSFKGTDGDDNRLVIAPFEQKGKAAQASNSPGLVNLIKRTDSVKQDYELGRLFYVAATRAKRRLHLLGSVMVSAKQLDGDQPLAPPGKSLLNCLWPQVQAEFETLLSSYAPSEEAVEECAIIPKVSRLPLMRTGFASSAVAMPDWLKRGATEPLLQDDETGEHEQASVLANATSNAAAERMNWQAALLAKSVGNFVHKMLEIWVAQGVPTELELTGYDALYRHQLSQDGLNGELLETAMVRVMRSLQNAVHNESLIWALNPSHVESAVELALSSISEAGQANHIVDRTFVDDQGVRWIVDYKTSWLEAEASEAYRKVFIEEQVAVYRPQLARYGDLFKAMEERPQKWILYFTVLDAWVEVKPEE</sequence>
<keyword evidence="1" id="KW-0540">Nuclease</keyword>
<evidence type="ECO:0000256" key="3">
    <source>
        <dbReference type="ARBA" id="ARBA00022763"/>
    </source>
</evidence>
<comment type="catalytic activity">
    <reaction evidence="14">
        <text>ATP + H2O = ADP + phosphate + H(+)</text>
        <dbReference type="Rhea" id="RHEA:13065"/>
        <dbReference type="ChEBI" id="CHEBI:15377"/>
        <dbReference type="ChEBI" id="CHEBI:15378"/>
        <dbReference type="ChEBI" id="CHEBI:30616"/>
        <dbReference type="ChEBI" id="CHEBI:43474"/>
        <dbReference type="ChEBI" id="CHEBI:456216"/>
        <dbReference type="EC" id="5.6.2.4"/>
    </reaction>
</comment>
<evidence type="ECO:0000256" key="6">
    <source>
        <dbReference type="ARBA" id="ARBA00022839"/>
    </source>
</evidence>
<dbReference type="GO" id="GO:0004527">
    <property type="term" value="F:exonuclease activity"/>
    <property type="evidence" value="ECO:0007669"/>
    <property type="project" value="UniProtKB-KW"/>
</dbReference>
<dbReference type="GO" id="GO:0033202">
    <property type="term" value="C:DNA helicase complex"/>
    <property type="evidence" value="ECO:0007669"/>
    <property type="project" value="TreeGrafter"/>
</dbReference>
<name>A0A410H4E3_9GAMM</name>
<dbReference type="GO" id="GO:0000725">
    <property type="term" value="P:recombinational repair"/>
    <property type="evidence" value="ECO:0007669"/>
    <property type="project" value="TreeGrafter"/>
</dbReference>
<evidence type="ECO:0000256" key="11">
    <source>
        <dbReference type="ARBA" id="ARBA00034617"/>
    </source>
</evidence>